<dbReference type="InterPro" id="IPR015947">
    <property type="entry name" value="PUA-like_sf"/>
</dbReference>
<dbReference type="InterPro" id="IPR036987">
    <property type="entry name" value="SRA-YDG_sf"/>
</dbReference>
<dbReference type="GO" id="GO:0005634">
    <property type="term" value="C:nucleus"/>
    <property type="evidence" value="ECO:0007669"/>
    <property type="project" value="UniProtKB-SubCell"/>
</dbReference>
<evidence type="ECO:0000256" key="2">
    <source>
        <dbReference type="PROSITE-ProRule" id="PRU00358"/>
    </source>
</evidence>
<keyword evidence="1 2" id="KW-0539">Nucleus</keyword>
<dbReference type="PROSITE" id="PS51015">
    <property type="entry name" value="YDG"/>
    <property type="match status" value="1"/>
</dbReference>
<dbReference type="Proteomes" id="UP000034680">
    <property type="component" value="Unassembled WGS sequence"/>
</dbReference>
<gene>
    <name evidence="4" type="ORF">UCDDA912_g07556</name>
</gene>
<protein>
    <submittedName>
        <fullName evidence="4">Putative ydg sra domain-containing protein</fullName>
    </submittedName>
</protein>
<feature type="domain" description="YDG" evidence="3">
    <location>
        <begin position="168"/>
        <end position="310"/>
    </location>
</feature>
<evidence type="ECO:0000256" key="1">
    <source>
        <dbReference type="ARBA" id="ARBA00023242"/>
    </source>
</evidence>
<evidence type="ECO:0000259" key="3">
    <source>
        <dbReference type="PROSITE" id="PS51015"/>
    </source>
</evidence>
<evidence type="ECO:0000313" key="5">
    <source>
        <dbReference type="Proteomes" id="UP000034680"/>
    </source>
</evidence>
<sequence length="340" mass="38890">MPQDVLRVPPGQNELRWTKQQAWRIEKVIEEYRSSRGNPISRDGQDKLAFLRKQFFPYLRFDIRMTPDIKRYSKIDVRLQEIIQERRLLPQDLVATAELLLQKFENEGWGASQGNRRPSVTEGGPPADHPIWGVDGIMHGAKLVTEGRKPIYVIDDRYRDEMRNARVFGDNGLTPGDWFPRMVIAQFKGAHSGGIRGISGDPERGAYSVVVSGQYDEDLDEGDVLYYSGEAADKNENPREVIRRSTNDSLVESCGNRQPVRVLRSASKGERERHYAPACGIRYDGLYSVVAFQNRTNAKGGLYQRFKLRRLPGQEDLDDIVARSPTAEQKREFQMLKEGY</sequence>
<dbReference type="GO" id="GO:0061630">
    <property type="term" value="F:ubiquitin protein ligase activity"/>
    <property type="evidence" value="ECO:0007669"/>
    <property type="project" value="TreeGrafter"/>
</dbReference>
<dbReference type="EMBL" id="LCUC01000303">
    <property type="protein sequence ID" value="KKY32484.1"/>
    <property type="molecule type" value="Genomic_DNA"/>
</dbReference>
<dbReference type="PANTHER" id="PTHR14140:SF27">
    <property type="entry name" value="OS04G0289800 PROTEIN"/>
    <property type="match status" value="1"/>
</dbReference>
<keyword evidence="5" id="KW-1185">Reference proteome</keyword>
<dbReference type="PANTHER" id="PTHR14140">
    <property type="entry name" value="E3 UBIQUITIN-PROTEIN LIGASE UHRF-RELATED"/>
    <property type="match status" value="1"/>
</dbReference>
<name>A0A0G2FEA7_9PEZI</name>
<accession>A0A0G2FEA7</accession>
<dbReference type="Pfam" id="PF02182">
    <property type="entry name" value="SAD_SRA"/>
    <property type="match status" value="1"/>
</dbReference>
<reference evidence="4 5" key="2">
    <citation type="submission" date="2015-05" db="EMBL/GenBank/DDBJ databases">
        <authorList>
            <person name="Morales-Cruz A."/>
            <person name="Amrine K.C."/>
            <person name="Cantu D."/>
        </authorList>
    </citation>
    <scope>NUCLEOTIDE SEQUENCE [LARGE SCALE GENOMIC DNA]</scope>
    <source>
        <strain evidence="4">DA912</strain>
    </source>
</reference>
<dbReference type="InterPro" id="IPR003105">
    <property type="entry name" value="SRA_YDG"/>
</dbReference>
<dbReference type="InterPro" id="IPR045134">
    <property type="entry name" value="UHRF1/2-like"/>
</dbReference>
<dbReference type="SMART" id="SM00466">
    <property type="entry name" value="SRA"/>
    <property type="match status" value="1"/>
</dbReference>
<reference evidence="4 5" key="1">
    <citation type="submission" date="2015-05" db="EMBL/GenBank/DDBJ databases">
        <title>Distinctive expansion of gene families associated with plant cell wall degradation and secondary metabolism in the genomes of grapevine trunk pathogens.</title>
        <authorList>
            <person name="Lawrence D.P."/>
            <person name="Travadon R."/>
            <person name="Rolshausen P.E."/>
            <person name="Baumgartner K."/>
        </authorList>
    </citation>
    <scope>NUCLEOTIDE SEQUENCE [LARGE SCALE GENOMIC DNA]</scope>
    <source>
        <strain evidence="4">DA912</strain>
    </source>
</reference>
<organism evidence="4 5">
    <name type="scientific">Diaporthe ampelina</name>
    <dbReference type="NCBI Taxonomy" id="1214573"/>
    <lineage>
        <taxon>Eukaryota</taxon>
        <taxon>Fungi</taxon>
        <taxon>Dikarya</taxon>
        <taxon>Ascomycota</taxon>
        <taxon>Pezizomycotina</taxon>
        <taxon>Sordariomycetes</taxon>
        <taxon>Sordariomycetidae</taxon>
        <taxon>Diaporthales</taxon>
        <taxon>Diaporthaceae</taxon>
        <taxon>Diaporthe</taxon>
    </lineage>
</organism>
<dbReference type="Gene3D" id="2.30.280.10">
    <property type="entry name" value="SRA-YDG"/>
    <property type="match status" value="1"/>
</dbReference>
<proteinExistence type="predicted"/>
<dbReference type="OrthoDB" id="2270193at2759"/>
<dbReference type="GO" id="GO:0044027">
    <property type="term" value="P:negative regulation of gene expression via chromosomal CpG island methylation"/>
    <property type="evidence" value="ECO:0007669"/>
    <property type="project" value="TreeGrafter"/>
</dbReference>
<evidence type="ECO:0000313" key="4">
    <source>
        <dbReference type="EMBL" id="KKY32484.1"/>
    </source>
</evidence>
<dbReference type="STRING" id="1214573.A0A0G2FEA7"/>
<dbReference type="GO" id="GO:0016567">
    <property type="term" value="P:protein ubiquitination"/>
    <property type="evidence" value="ECO:0007669"/>
    <property type="project" value="TreeGrafter"/>
</dbReference>
<dbReference type="AlphaFoldDB" id="A0A0G2FEA7"/>
<dbReference type="SUPFAM" id="SSF88697">
    <property type="entry name" value="PUA domain-like"/>
    <property type="match status" value="1"/>
</dbReference>
<comment type="caution">
    <text evidence="4">The sequence shown here is derived from an EMBL/GenBank/DDBJ whole genome shotgun (WGS) entry which is preliminary data.</text>
</comment>
<comment type="subcellular location">
    <subcellularLocation>
        <location evidence="2">Nucleus</location>
    </subcellularLocation>
</comment>